<accession>A0A9P0ZXQ7</accession>
<dbReference type="OrthoDB" id="1102090at2759"/>
<organism evidence="1 2">
    <name type="scientific">Cuscuta europaea</name>
    <name type="common">European dodder</name>
    <dbReference type="NCBI Taxonomy" id="41803"/>
    <lineage>
        <taxon>Eukaryota</taxon>
        <taxon>Viridiplantae</taxon>
        <taxon>Streptophyta</taxon>
        <taxon>Embryophyta</taxon>
        <taxon>Tracheophyta</taxon>
        <taxon>Spermatophyta</taxon>
        <taxon>Magnoliopsida</taxon>
        <taxon>eudicotyledons</taxon>
        <taxon>Gunneridae</taxon>
        <taxon>Pentapetalae</taxon>
        <taxon>asterids</taxon>
        <taxon>lamiids</taxon>
        <taxon>Solanales</taxon>
        <taxon>Convolvulaceae</taxon>
        <taxon>Cuscuteae</taxon>
        <taxon>Cuscuta</taxon>
        <taxon>Cuscuta subgen. Cuscuta</taxon>
    </lineage>
</organism>
<name>A0A9P0ZXQ7_CUSEU</name>
<dbReference type="InterPro" id="IPR001697">
    <property type="entry name" value="Pyr_Knase"/>
</dbReference>
<protein>
    <submittedName>
        <fullName evidence="1">Uncharacterized protein</fullName>
    </submittedName>
</protein>
<dbReference type="Proteomes" id="UP001152484">
    <property type="component" value="Unassembled WGS sequence"/>
</dbReference>
<keyword evidence="2" id="KW-1185">Reference proteome</keyword>
<dbReference type="GO" id="GO:0000287">
    <property type="term" value="F:magnesium ion binding"/>
    <property type="evidence" value="ECO:0007669"/>
    <property type="project" value="InterPro"/>
</dbReference>
<comment type="caution">
    <text evidence="1">The sequence shown here is derived from an EMBL/GenBank/DDBJ whole genome shotgun (WGS) entry which is preliminary data.</text>
</comment>
<proteinExistence type="predicted"/>
<reference evidence="1" key="1">
    <citation type="submission" date="2022-07" db="EMBL/GenBank/DDBJ databases">
        <authorList>
            <person name="Macas J."/>
            <person name="Novak P."/>
            <person name="Neumann P."/>
        </authorList>
    </citation>
    <scope>NUCLEOTIDE SEQUENCE</scope>
</reference>
<evidence type="ECO:0000313" key="1">
    <source>
        <dbReference type="EMBL" id="CAH9114603.1"/>
    </source>
</evidence>
<dbReference type="GO" id="GO:0004743">
    <property type="term" value="F:pyruvate kinase activity"/>
    <property type="evidence" value="ECO:0007669"/>
    <property type="project" value="InterPro"/>
</dbReference>
<dbReference type="PANTHER" id="PTHR11817">
    <property type="entry name" value="PYRUVATE KINASE"/>
    <property type="match status" value="1"/>
</dbReference>
<dbReference type="AlphaFoldDB" id="A0A9P0ZXQ7"/>
<sequence length="135" mass="14973">MQLNYVDIHIQTGNLLRRQAKHLQDLMTFYSSLTVNQVKGEDVVCVVKNSAALTGLLFTLHVSQVLIDLPTLSDKDKEVDQVKGADVVCVVKNSAALTGSLFTLHVSQVLIDLPTLSDKDKEVYRYPRQTAPTSF</sequence>
<gene>
    <name evidence="1" type="ORF">CEURO_LOCUS20452</name>
</gene>
<evidence type="ECO:0000313" key="2">
    <source>
        <dbReference type="Proteomes" id="UP001152484"/>
    </source>
</evidence>
<dbReference type="GO" id="GO:0030955">
    <property type="term" value="F:potassium ion binding"/>
    <property type="evidence" value="ECO:0007669"/>
    <property type="project" value="InterPro"/>
</dbReference>
<dbReference type="EMBL" id="CAMAPE010000065">
    <property type="protein sequence ID" value="CAH9114603.1"/>
    <property type="molecule type" value="Genomic_DNA"/>
</dbReference>